<dbReference type="Proteomes" id="UP000054481">
    <property type="component" value="Unassembled WGS sequence"/>
</dbReference>
<evidence type="ECO:0000313" key="6">
    <source>
        <dbReference type="Proteomes" id="UP000054481"/>
    </source>
</evidence>
<evidence type="ECO:0000259" key="4">
    <source>
        <dbReference type="SMART" id="SM00906"/>
    </source>
</evidence>
<dbReference type="PANTHER" id="PTHR31001:SF74">
    <property type="entry name" value="ZN(II)2CYS6 TRANSCRIPTION FACTOR (EUROFUNG)"/>
    <property type="match status" value="1"/>
</dbReference>
<name>A0A0F7ZNB7_9HYPO</name>
<dbReference type="GO" id="GO:0003677">
    <property type="term" value="F:DNA binding"/>
    <property type="evidence" value="ECO:0007669"/>
    <property type="project" value="InterPro"/>
</dbReference>
<reference evidence="5 6" key="1">
    <citation type="journal article" date="2014" name="Genome Biol. Evol.">
        <title>Comparative genomics and transcriptomics analyses reveal divergent lifestyle features of nematode endoparasitic fungus Hirsutella minnesotensis.</title>
        <authorList>
            <person name="Lai Y."/>
            <person name="Liu K."/>
            <person name="Zhang X."/>
            <person name="Zhang X."/>
            <person name="Li K."/>
            <person name="Wang N."/>
            <person name="Shu C."/>
            <person name="Wu Y."/>
            <person name="Wang C."/>
            <person name="Bushley K.E."/>
            <person name="Xiang M."/>
            <person name="Liu X."/>
        </authorList>
    </citation>
    <scope>NUCLEOTIDE SEQUENCE [LARGE SCALE GENOMIC DNA]</scope>
    <source>
        <strain evidence="5 6">3608</strain>
    </source>
</reference>
<dbReference type="GO" id="GO:0006351">
    <property type="term" value="P:DNA-templated transcription"/>
    <property type="evidence" value="ECO:0007669"/>
    <property type="project" value="InterPro"/>
</dbReference>
<keyword evidence="6" id="KW-1185">Reference proteome</keyword>
<keyword evidence="2" id="KW-0539">Nucleus</keyword>
<evidence type="ECO:0000313" key="5">
    <source>
        <dbReference type="EMBL" id="KJZ73470.1"/>
    </source>
</evidence>
<evidence type="ECO:0000256" key="1">
    <source>
        <dbReference type="ARBA" id="ARBA00004123"/>
    </source>
</evidence>
<dbReference type="CDD" id="cd12148">
    <property type="entry name" value="fungal_TF_MHR"/>
    <property type="match status" value="1"/>
</dbReference>
<comment type="subcellular location">
    <subcellularLocation>
        <location evidence="1">Nucleus</location>
    </subcellularLocation>
</comment>
<organism evidence="5 6">
    <name type="scientific">Hirsutella minnesotensis 3608</name>
    <dbReference type="NCBI Taxonomy" id="1043627"/>
    <lineage>
        <taxon>Eukaryota</taxon>
        <taxon>Fungi</taxon>
        <taxon>Dikarya</taxon>
        <taxon>Ascomycota</taxon>
        <taxon>Pezizomycotina</taxon>
        <taxon>Sordariomycetes</taxon>
        <taxon>Hypocreomycetidae</taxon>
        <taxon>Hypocreales</taxon>
        <taxon>Ophiocordycipitaceae</taxon>
        <taxon>Hirsutella</taxon>
    </lineage>
</organism>
<dbReference type="GO" id="GO:0005634">
    <property type="term" value="C:nucleus"/>
    <property type="evidence" value="ECO:0007669"/>
    <property type="project" value="UniProtKB-SubCell"/>
</dbReference>
<dbReference type="Pfam" id="PF04082">
    <property type="entry name" value="Fungal_trans"/>
    <property type="match status" value="1"/>
</dbReference>
<feature type="domain" description="Xylanolytic transcriptional activator regulatory" evidence="4">
    <location>
        <begin position="250"/>
        <end position="326"/>
    </location>
</feature>
<dbReference type="AlphaFoldDB" id="A0A0F7ZNB7"/>
<dbReference type="OrthoDB" id="4934715at2759"/>
<evidence type="ECO:0000256" key="3">
    <source>
        <dbReference type="SAM" id="MobiDB-lite"/>
    </source>
</evidence>
<feature type="compositionally biased region" description="Basic and acidic residues" evidence="3">
    <location>
        <begin position="324"/>
        <end position="337"/>
    </location>
</feature>
<proteinExistence type="predicted"/>
<gene>
    <name evidence="5" type="ORF">HIM_07026</name>
</gene>
<feature type="region of interest" description="Disordered" evidence="3">
    <location>
        <begin position="318"/>
        <end position="337"/>
    </location>
</feature>
<protein>
    <recommendedName>
        <fullName evidence="4">Xylanolytic transcriptional activator regulatory domain-containing protein</fullName>
    </recommendedName>
</protein>
<dbReference type="SMART" id="SM00906">
    <property type="entry name" value="Fungal_trans"/>
    <property type="match status" value="1"/>
</dbReference>
<dbReference type="PANTHER" id="PTHR31001">
    <property type="entry name" value="UNCHARACTERIZED TRANSCRIPTIONAL REGULATORY PROTEIN"/>
    <property type="match status" value="1"/>
</dbReference>
<dbReference type="EMBL" id="KQ030534">
    <property type="protein sequence ID" value="KJZ73470.1"/>
    <property type="molecule type" value="Genomic_DNA"/>
</dbReference>
<accession>A0A0F7ZNB7</accession>
<dbReference type="GO" id="GO:0008270">
    <property type="term" value="F:zinc ion binding"/>
    <property type="evidence" value="ECO:0007669"/>
    <property type="project" value="InterPro"/>
</dbReference>
<dbReference type="InterPro" id="IPR007219">
    <property type="entry name" value="XnlR_reg_dom"/>
</dbReference>
<evidence type="ECO:0000256" key="2">
    <source>
        <dbReference type="ARBA" id="ARBA00023242"/>
    </source>
</evidence>
<sequence>MQDRLAHLEQLVLQVVTADQTSGVASESASDADHAGSVHIPSECGSMRANDSEFRYVSRHHWAAILDGINDLKLNIHLHEQQEHHELESESKDGPHIRSRSTLLLYGSRPTASRAEILTALPPKLVVDRYVSHYFNQLEIASCCIHGPTFLKEYEAFWENQDKTPPIWIGLLFSIICLAAVTSEPFDRDMPYSSGVEPELLQIHLYREKIVQCLTIGEYTKSHAGPYVLETMFHYLHIEFAICPDAKEDIWFLLGIVVNMALRMGYHRDPKRLRVPNLGHLQQEMRRRVWATLLQADILISTQMGMPRMVSDGKWDTQEPGNFNDKDLESPHTAHARPETEYTTALGIIARRRLFVALGPISDLIVATNSYSYDEVLRIDKRLQQAVQDVPALLKCKPLTASITDSPQVIMARLFNNQLFNKGKIMLHRRFLDLPSPSNGQTPDPFAHSRKACIDAALETLRIQHTLDEETCPGGQLYTVRWRLSSILNHEFLTATLVLCSVLHRGQSPDLDTERDVITLLVRSRSIWLRSSSRSREAKEAAEAVNLVLANAKKLHPYNRRYLASCQEGSNMASSDSRRTGDDDETARAMRTHGDSSLDTLNSGDVFIPGLWGESPFFSQRFTTIPGSDTTIQPDVFLNEWATIGTAVPTAEKLYFG</sequence>
<dbReference type="InterPro" id="IPR050613">
    <property type="entry name" value="Sec_Metabolite_Reg"/>
</dbReference>